<comment type="subcellular location">
    <subcellularLocation>
        <location evidence="1">Periplasm</location>
    </subcellularLocation>
</comment>
<evidence type="ECO:0000256" key="5">
    <source>
        <dbReference type="SAM" id="SignalP"/>
    </source>
</evidence>
<evidence type="ECO:0000256" key="1">
    <source>
        <dbReference type="ARBA" id="ARBA00004418"/>
    </source>
</evidence>
<keyword evidence="4" id="KW-0456">Lyase</keyword>
<dbReference type="Pfam" id="PF07940">
    <property type="entry name" value="Hepar_II_III_C"/>
    <property type="match status" value="1"/>
</dbReference>
<dbReference type="PANTHER" id="PTHR39210:SF1">
    <property type="entry name" value="HEPARIN-SULFATE LYASE"/>
    <property type="match status" value="1"/>
</dbReference>
<keyword evidence="2 5" id="KW-0732">Signal</keyword>
<dbReference type="AlphaFoldDB" id="A0A3N1CUW9"/>
<organism evidence="8 9">
    <name type="scientific">Actinocorallia herbida</name>
    <dbReference type="NCBI Taxonomy" id="58109"/>
    <lineage>
        <taxon>Bacteria</taxon>
        <taxon>Bacillati</taxon>
        <taxon>Actinomycetota</taxon>
        <taxon>Actinomycetes</taxon>
        <taxon>Streptosporangiales</taxon>
        <taxon>Thermomonosporaceae</taxon>
        <taxon>Actinocorallia</taxon>
    </lineage>
</organism>
<feature type="domain" description="Heparinase II/III-like C-terminal" evidence="6">
    <location>
        <begin position="590"/>
        <end position="764"/>
    </location>
</feature>
<name>A0A3N1CUW9_9ACTN</name>
<dbReference type="GO" id="GO:0016829">
    <property type="term" value="F:lyase activity"/>
    <property type="evidence" value="ECO:0007669"/>
    <property type="project" value="UniProtKB-KW"/>
</dbReference>
<dbReference type="SUPFAM" id="SSF48230">
    <property type="entry name" value="Chondroitin AC/alginate lyase"/>
    <property type="match status" value="1"/>
</dbReference>
<evidence type="ECO:0000259" key="7">
    <source>
        <dbReference type="Pfam" id="PF16889"/>
    </source>
</evidence>
<dbReference type="OrthoDB" id="99456at2"/>
<dbReference type="Gene3D" id="2.70.98.70">
    <property type="match status" value="1"/>
</dbReference>
<sequence>MSFTRRTVLQAALISSVPLLVGIPIGPASAATTEISDAAFFGAWNAATGSWSTLPVFDYEANAALADVAAAARSGDYAAARAALLQYMRTRPKRTPPAWAYNGVFSPGLVPLFLDHIWTLGKGEIYQTTFTVGADLAEVTTDVSGAVRSAVASGGVGFMLMARNKEAGTAEFASRHAADGTPELTLTYADGTVRTLAASQSNHIAAGADAATSFGTAETLQVHDEGTGAFAANTRKAYLWFDLAGVTAPESATLSLTGRTSAGEQKIMLYQVQVTFDEKTQCWNNTVQNTFSWQADPNGFTWKKPTGANVDNEFAYQLPRFYFAGPLADAYGAERDEKIAAGLIGLMTDFIADANSSGASVNAASFPRNLDAAWRFQNWTYAYEILRTSPSLTADANTSILKAIHAAGLYFTTTTSATPNWMITIKSALVYLGACFPEFAGAAQWRAGAQVFLVQQLGGSLYPDGGYTEASSSYAMGVATTFVGTANVLVANGYSAGEVAPLKNLSWFLADQTYPNGYDPAYGDSGYTDQRPSLSLLADLLKDERLRHVATSGRSGTAPDHTSVVYPDTRVAVQRTGWAEQDWYLRIGADRGNHGHPDELAVQVYAHDRPLLPAMGTYSYAVDPIAAWLRTATQANNTITIDGTAQNPNAAGAVGNLSMPWVDLADGYTDATPGVRHGRTVLFLHDVGWLVSDTLTPADAGEHAYEQNWHLLPDAAPELDRATARTRFATGTQLAIIPAEPDAVTPALQDGYYSVVTYQVTPAQYVSYSLKASGTVNLDTLLLPVPPGSDAEATVRREDAPDGGRVLRLTASKGRLEGYYFRGPDDGITRRVDSYRFNGSMLYVDHHDGAQRILLTGGTALRKRGKTLLAAGQALSSTLAVRLHQADKTIEVTGPAAKPGGLPLHLAAPWAREATVAGQRVPIKRNGDLVTIAAL</sequence>
<protein>
    <submittedName>
        <fullName evidence="8">Heparinase II/III-like protein</fullName>
    </submittedName>
</protein>
<keyword evidence="3" id="KW-0574">Periplasm</keyword>
<dbReference type="Proteomes" id="UP000272400">
    <property type="component" value="Unassembled WGS sequence"/>
</dbReference>
<feature type="chain" id="PRO_5018038992" evidence="5">
    <location>
        <begin position="31"/>
        <end position="935"/>
    </location>
</feature>
<proteinExistence type="predicted"/>
<feature type="domain" description="Heparin-sulfate lyase N-terminal" evidence="7">
    <location>
        <begin position="264"/>
        <end position="530"/>
    </location>
</feature>
<evidence type="ECO:0000256" key="3">
    <source>
        <dbReference type="ARBA" id="ARBA00022764"/>
    </source>
</evidence>
<dbReference type="Pfam" id="PF16889">
    <property type="entry name" value="Hepar_II_III_N"/>
    <property type="match status" value="1"/>
</dbReference>
<reference evidence="8 9" key="1">
    <citation type="submission" date="2018-11" db="EMBL/GenBank/DDBJ databases">
        <title>Sequencing the genomes of 1000 actinobacteria strains.</title>
        <authorList>
            <person name="Klenk H.-P."/>
        </authorList>
    </citation>
    <scope>NUCLEOTIDE SEQUENCE [LARGE SCALE GENOMIC DNA]</scope>
    <source>
        <strain evidence="8 9">DSM 44254</strain>
    </source>
</reference>
<gene>
    <name evidence="8" type="ORF">EDD29_2626</name>
</gene>
<evidence type="ECO:0000313" key="9">
    <source>
        <dbReference type="Proteomes" id="UP000272400"/>
    </source>
</evidence>
<dbReference type="InterPro" id="IPR008929">
    <property type="entry name" value="Chondroitin_lyas"/>
</dbReference>
<dbReference type="PROSITE" id="PS51318">
    <property type="entry name" value="TAT"/>
    <property type="match status" value="1"/>
</dbReference>
<comment type="caution">
    <text evidence="8">The sequence shown here is derived from an EMBL/GenBank/DDBJ whole genome shotgun (WGS) entry which is preliminary data.</text>
</comment>
<dbReference type="EMBL" id="RJKE01000001">
    <property type="protein sequence ID" value="ROO85091.1"/>
    <property type="molecule type" value="Genomic_DNA"/>
</dbReference>
<dbReference type="GO" id="GO:0005576">
    <property type="term" value="C:extracellular region"/>
    <property type="evidence" value="ECO:0007669"/>
    <property type="project" value="UniProtKB-SubCell"/>
</dbReference>
<feature type="signal peptide" evidence="5">
    <location>
        <begin position="1"/>
        <end position="30"/>
    </location>
</feature>
<evidence type="ECO:0000313" key="8">
    <source>
        <dbReference type="EMBL" id="ROO85091.1"/>
    </source>
</evidence>
<dbReference type="InterPro" id="IPR012480">
    <property type="entry name" value="Hepar_II_III_C"/>
</dbReference>
<dbReference type="InterPro" id="IPR006311">
    <property type="entry name" value="TAT_signal"/>
</dbReference>
<evidence type="ECO:0000256" key="4">
    <source>
        <dbReference type="ARBA" id="ARBA00023239"/>
    </source>
</evidence>
<dbReference type="Gene3D" id="1.50.10.100">
    <property type="entry name" value="Chondroitin AC/alginate lyase"/>
    <property type="match status" value="1"/>
</dbReference>
<dbReference type="GO" id="GO:0042597">
    <property type="term" value="C:periplasmic space"/>
    <property type="evidence" value="ECO:0007669"/>
    <property type="project" value="UniProtKB-SubCell"/>
</dbReference>
<dbReference type="PANTHER" id="PTHR39210">
    <property type="entry name" value="HEPARIN-SULFATE LYASE"/>
    <property type="match status" value="1"/>
</dbReference>
<dbReference type="RefSeq" id="WP_123664636.1">
    <property type="nucleotide sequence ID" value="NZ_RJKE01000001.1"/>
</dbReference>
<keyword evidence="9" id="KW-1185">Reference proteome</keyword>
<evidence type="ECO:0000256" key="2">
    <source>
        <dbReference type="ARBA" id="ARBA00022729"/>
    </source>
</evidence>
<accession>A0A3N1CUW9</accession>
<evidence type="ECO:0000259" key="6">
    <source>
        <dbReference type="Pfam" id="PF07940"/>
    </source>
</evidence>
<dbReference type="InterPro" id="IPR031680">
    <property type="entry name" value="Hepar_II_III_N"/>
</dbReference>